<organism evidence="6 7">
    <name type="scientific">Thraustotheca clavata</name>
    <dbReference type="NCBI Taxonomy" id="74557"/>
    <lineage>
        <taxon>Eukaryota</taxon>
        <taxon>Sar</taxon>
        <taxon>Stramenopiles</taxon>
        <taxon>Oomycota</taxon>
        <taxon>Saprolegniomycetes</taxon>
        <taxon>Saprolegniales</taxon>
        <taxon>Achlyaceae</taxon>
        <taxon>Thraustotheca</taxon>
    </lineage>
</organism>
<sequence length="354" mass="40580">MLTEVVKVKKFNDYGFECMGLFAKEDLPKGTLIWYSQDTDVVDIYTKAEILAHPMKDTLITYSYMRGDDKFGSTLNPSSDASWYFNHSCDPTTWYEGDDRITTCRDVKKGEQLTYDYACTETESSMHYGLKCLCGTAACRGVLTFSEWRSRKFIKKNREHLNEHVWKKHSENSWYDPRTEARQKAPGVMGLFARLQKDAVIKKGDIICVFSGKIVHRDHILEPGAVSKRDFEMSLQVSPTLWQIPSWKESGEKCDTSDYINHSCDPSCGMKDSVTVMAIRDIYPGDEITIDYAMVNDGSMQQESDNFECACGCANCRGRITSTDWRLPEVHTRLGEHFSPFVKELIQQRTQEMP</sequence>
<accession>A0A1V9Y7V2</accession>
<dbReference type="SUPFAM" id="SSF82199">
    <property type="entry name" value="SET domain"/>
    <property type="match status" value="2"/>
</dbReference>
<comment type="caution">
    <text evidence="6">The sequence shown here is derived from an EMBL/GenBank/DDBJ whole genome shotgun (WGS) entry which is preliminary data.</text>
</comment>
<dbReference type="SMART" id="SM00317">
    <property type="entry name" value="SET"/>
    <property type="match status" value="2"/>
</dbReference>
<dbReference type="GO" id="GO:0032259">
    <property type="term" value="P:methylation"/>
    <property type="evidence" value="ECO:0007669"/>
    <property type="project" value="UniProtKB-KW"/>
</dbReference>
<keyword evidence="2" id="KW-0808">Transferase</keyword>
<keyword evidence="1" id="KW-0489">Methyltransferase</keyword>
<keyword evidence="7" id="KW-1185">Reference proteome</keyword>
<proteinExistence type="predicted"/>
<dbReference type="AlphaFoldDB" id="A0A1V9Y7V2"/>
<feature type="domain" description="Post-SET" evidence="5">
    <location>
        <begin position="128"/>
        <end position="144"/>
    </location>
</feature>
<evidence type="ECO:0008006" key="8">
    <source>
        <dbReference type="Google" id="ProtNLM"/>
    </source>
</evidence>
<evidence type="ECO:0000256" key="3">
    <source>
        <dbReference type="ARBA" id="ARBA00022691"/>
    </source>
</evidence>
<evidence type="ECO:0000313" key="7">
    <source>
        <dbReference type="Proteomes" id="UP000243217"/>
    </source>
</evidence>
<dbReference type="PROSITE" id="PS50868">
    <property type="entry name" value="POST_SET"/>
    <property type="match status" value="2"/>
</dbReference>
<dbReference type="InterPro" id="IPR003616">
    <property type="entry name" value="Post-SET_dom"/>
</dbReference>
<dbReference type="Gene3D" id="2.170.270.10">
    <property type="entry name" value="SET domain"/>
    <property type="match status" value="2"/>
</dbReference>
<evidence type="ECO:0000259" key="4">
    <source>
        <dbReference type="PROSITE" id="PS50280"/>
    </source>
</evidence>
<reference evidence="6 7" key="1">
    <citation type="journal article" date="2014" name="Genome Biol. Evol.">
        <title>The secreted proteins of Achlya hypogyna and Thraustotheca clavata identify the ancestral oomycete secretome and reveal gene acquisitions by horizontal gene transfer.</title>
        <authorList>
            <person name="Misner I."/>
            <person name="Blouin N."/>
            <person name="Leonard G."/>
            <person name="Richards T.A."/>
            <person name="Lane C.E."/>
        </authorList>
    </citation>
    <scope>NUCLEOTIDE SEQUENCE [LARGE SCALE GENOMIC DNA]</scope>
    <source>
        <strain evidence="6 7">ATCC 34112</strain>
    </source>
</reference>
<dbReference type="EMBL" id="JNBS01004895">
    <property type="protein sequence ID" value="OQR81801.1"/>
    <property type="molecule type" value="Genomic_DNA"/>
</dbReference>
<dbReference type="OrthoDB" id="57563at2759"/>
<dbReference type="PANTHER" id="PTHR12350:SF19">
    <property type="entry name" value="SET DOMAIN-CONTAINING PROTEIN"/>
    <property type="match status" value="1"/>
</dbReference>
<gene>
    <name evidence="6" type="ORF">THRCLA_11401</name>
</gene>
<dbReference type="InterPro" id="IPR046341">
    <property type="entry name" value="SET_dom_sf"/>
</dbReference>
<evidence type="ECO:0000256" key="2">
    <source>
        <dbReference type="ARBA" id="ARBA00022679"/>
    </source>
</evidence>
<keyword evidence="3" id="KW-0949">S-adenosyl-L-methionine</keyword>
<dbReference type="STRING" id="74557.A0A1V9Y7V2"/>
<evidence type="ECO:0000256" key="1">
    <source>
        <dbReference type="ARBA" id="ARBA00022603"/>
    </source>
</evidence>
<feature type="domain" description="Post-SET" evidence="5">
    <location>
        <begin position="305"/>
        <end position="321"/>
    </location>
</feature>
<dbReference type="InterPro" id="IPR001214">
    <property type="entry name" value="SET_dom"/>
</dbReference>
<dbReference type="Proteomes" id="UP000243217">
    <property type="component" value="Unassembled WGS sequence"/>
</dbReference>
<dbReference type="PANTHER" id="PTHR12350">
    <property type="entry name" value="HISTONE-LYSINE N-METHYLTRANSFERASE-RELATED"/>
    <property type="match status" value="1"/>
</dbReference>
<dbReference type="GO" id="GO:0008168">
    <property type="term" value="F:methyltransferase activity"/>
    <property type="evidence" value="ECO:0007669"/>
    <property type="project" value="UniProtKB-KW"/>
</dbReference>
<feature type="domain" description="SET" evidence="4">
    <location>
        <begin position="172"/>
        <end position="293"/>
    </location>
</feature>
<dbReference type="Pfam" id="PF00856">
    <property type="entry name" value="SET"/>
    <property type="match status" value="2"/>
</dbReference>
<dbReference type="InterPro" id="IPR053201">
    <property type="entry name" value="Flavunoidine_N-MTase"/>
</dbReference>
<dbReference type="SMART" id="SM00508">
    <property type="entry name" value="PostSET"/>
    <property type="match status" value="2"/>
</dbReference>
<name>A0A1V9Y7V2_9STRA</name>
<evidence type="ECO:0000313" key="6">
    <source>
        <dbReference type="EMBL" id="OQR81801.1"/>
    </source>
</evidence>
<dbReference type="PROSITE" id="PS50280">
    <property type="entry name" value="SET"/>
    <property type="match status" value="2"/>
</dbReference>
<feature type="domain" description="SET" evidence="4">
    <location>
        <begin position="4"/>
        <end position="118"/>
    </location>
</feature>
<dbReference type="CDD" id="cd08161">
    <property type="entry name" value="SET"/>
    <property type="match status" value="1"/>
</dbReference>
<evidence type="ECO:0000259" key="5">
    <source>
        <dbReference type="PROSITE" id="PS50868"/>
    </source>
</evidence>
<protein>
    <recommendedName>
        <fullName evidence="8">Histone-lysine N-methyltransferase</fullName>
    </recommendedName>
</protein>